<evidence type="ECO:0000313" key="2">
    <source>
        <dbReference type="Proteomes" id="UP000287033"/>
    </source>
</evidence>
<evidence type="ECO:0000313" key="1">
    <source>
        <dbReference type="EMBL" id="GCC45657.1"/>
    </source>
</evidence>
<gene>
    <name evidence="1" type="ORF">chiPu_0029829</name>
</gene>
<name>A0A401TSN1_CHIPU</name>
<dbReference type="AlphaFoldDB" id="A0A401TSN1"/>
<organism evidence="1 2">
    <name type="scientific">Chiloscyllium punctatum</name>
    <name type="common">Brownbanded bambooshark</name>
    <name type="synonym">Hemiscyllium punctatum</name>
    <dbReference type="NCBI Taxonomy" id="137246"/>
    <lineage>
        <taxon>Eukaryota</taxon>
        <taxon>Metazoa</taxon>
        <taxon>Chordata</taxon>
        <taxon>Craniata</taxon>
        <taxon>Vertebrata</taxon>
        <taxon>Chondrichthyes</taxon>
        <taxon>Elasmobranchii</taxon>
        <taxon>Galeomorphii</taxon>
        <taxon>Galeoidea</taxon>
        <taxon>Orectolobiformes</taxon>
        <taxon>Hemiscylliidae</taxon>
        <taxon>Chiloscyllium</taxon>
    </lineage>
</organism>
<dbReference type="Proteomes" id="UP000287033">
    <property type="component" value="Unassembled WGS sequence"/>
</dbReference>
<keyword evidence="2" id="KW-1185">Reference proteome</keyword>
<protein>
    <submittedName>
        <fullName evidence="1">Uncharacterized protein</fullName>
    </submittedName>
</protein>
<proteinExistence type="predicted"/>
<dbReference type="EMBL" id="BEZZ01167075">
    <property type="protein sequence ID" value="GCC45657.1"/>
    <property type="molecule type" value="Genomic_DNA"/>
</dbReference>
<reference evidence="1 2" key="1">
    <citation type="journal article" date="2018" name="Nat. Ecol. Evol.">
        <title>Shark genomes provide insights into elasmobranch evolution and the origin of vertebrates.</title>
        <authorList>
            <person name="Hara Y"/>
            <person name="Yamaguchi K"/>
            <person name="Onimaru K"/>
            <person name="Kadota M"/>
            <person name="Koyanagi M"/>
            <person name="Keeley SD"/>
            <person name="Tatsumi K"/>
            <person name="Tanaka K"/>
            <person name="Motone F"/>
            <person name="Kageyama Y"/>
            <person name="Nozu R"/>
            <person name="Adachi N"/>
            <person name="Nishimura O"/>
            <person name="Nakagawa R"/>
            <person name="Tanegashima C"/>
            <person name="Kiyatake I"/>
            <person name="Matsumoto R"/>
            <person name="Murakumo K"/>
            <person name="Nishida K"/>
            <person name="Terakita A"/>
            <person name="Kuratani S"/>
            <person name="Sato K"/>
            <person name="Hyodo S Kuraku.S."/>
        </authorList>
    </citation>
    <scope>NUCLEOTIDE SEQUENCE [LARGE SCALE GENOMIC DNA]</scope>
</reference>
<comment type="caution">
    <text evidence="1">The sequence shown here is derived from an EMBL/GenBank/DDBJ whole genome shotgun (WGS) entry which is preliminary data.</text>
</comment>
<sequence length="101" mass="10885">MIWSLDTLKRRQEGNAAAGSRHAVLIDRLNLLGSKARMWLSHDAVGQQVGAEWPPVSVTGPDGLWGPGVGFKPIAPPFRQNVTYLAFPAGSNPLPACLARR</sequence>
<accession>A0A401TSN1</accession>